<feature type="signal peptide" evidence="1">
    <location>
        <begin position="1"/>
        <end position="23"/>
    </location>
</feature>
<proteinExistence type="predicted"/>
<dbReference type="AlphaFoldDB" id="A0A560HGB1"/>
<sequence length="168" mass="17521">MVRVVAGLALVVMLLVVAARAGAAPAGGPATAVFDVQFVNSSPADTTAEEAARVARLGVALRAALAQSGRYALVDMTPWAATLAAKPAPRDCPPCALEIATRAGATVAVFAWVQKVSNLILNLNISIRDATTGQVLKGGSVDIRGNTDESWDRGLKFLLQEHVFEEGR</sequence>
<dbReference type="RefSeq" id="WP_186455603.1">
    <property type="nucleotide sequence ID" value="NZ_VITR01000002.1"/>
</dbReference>
<dbReference type="Pfam" id="PF11684">
    <property type="entry name" value="DUF3280"/>
    <property type="match status" value="1"/>
</dbReference>
<evidence type="ECO:0000256" key="1">
    <source>
        <dbReference type="SAM" id="SignalP"/>
    </source>
</evidence>
<dbReference type="Proteomes" id="UP000315751">
    <property type="component" value="Unassembled WGS sequence"/>
</dbReference>
<reference evidence="2 3" key="1">
    <citation type="submission" date="2019-06" db="EMBL/GenBank/DDBJ databases">
        <title>Genomic Encyclopedia of Type Strains, Phase IV (KMG-V): Genome sequencing to study the core and pangenomes of soil and plant-associated prokaryotes.</title>
        <authorList>
            <person name="Whitman W."/>
        </authorList>
    </citation>
    <scope>NUCLEOTIDE SEQUENCE [LARGE SCALE GENOMIC DNA]</scope>
    <source>
        <strain evidence="2 3">BR 11622</strain>
    </source>
</reference>
<dbReference type="EMBL" id="VITR01000002">
    <property type="protein sequence ID" value="TWB45482.1"/>
    <property type="molecule type" value="Genomic_DNA"/>
</dbReference>
<name>A0A560HGB1_9PROT</name>
<comment type="caution">
    <text evidence="2">The sequence shown here is derived from an EMBL/GenBank/DDBJ whole genome shotgun (WGS) entry which is preliminary data.</text>
</comment>
<gene>
    <name evidence="2" type="ORF">FBZ90_102440</name>
</gene>
<feature type="chain" id="PRO_5021874774" evidence="1">
    <location>
        <begin position="24"/>
        <end position="168"/>
    </location>
</feature>
<organism evidence="2 3">
    <name type="scientific">Nitrospirillum amazonense</name>
    <dbReference type="NCBI Taxonomy" id="28077"/>
    <lineage>
        <taxon>Bacteria</taxon>
        <taxon>Pseudomonadati</taxon>
        <taxon>Pseudomonadota</taxon>
        <taxon>Alphaproteobacteria</taxon>
        <taxon>Rhodospirillales</taxon>
        <taxon>Azospirillaceae</taxon>
        <taxon>Nitrospirillum</taxon>
    </lineage>
</organism>
<keyword evidence="1" id="KW-0732">Signal</keyword>
<keyword evidence="3" id="KW-1185">Reference proteome</keyword>
<dbReference type="InterPro" id="IPR021698">
    <property type="entry name" value="DUF3280"/>
</dbReference>
<protein>
    <submittedName>
        <fullName evidence="2">Uncharacterized protein DUF2380</fullName>
    </submittedName>
</protein>
<evidence type="ECO:0000313" key="3">
    <source>
        <dbReference type="Proteomes" id="UP000315751"/>
    </source>
</evidence>
<evidence type="ECO:0000313" key="2">
    <source>
        <dbReference type="EMBL" id="TWB45482.1"/>
    </source>
</evidence>
<accession>A0A560HGB1</accession>